<dbReference type="EMBL" id="PQFF01000577">
    <property type="protein sequence ID" value="RHZ44376.1"/>
    <property type="molecule type" value="Genomic_DNA"/>
</dbReference>
<dbReference type="AlphaFoldDB" id="A0A397G4W4"/>
<reference evidence="2 3" key="1">
    <citation type="submission" date="2018-08" db="EMBL/GenBank/DDBJ databases">
        <title>Genome and evolution of the arbuscular mycorrhizal fungus Diversispora epigaea (formerly Glomus versiforme) and its bacterial endosymbionts.</title>
        <authorList>
            <person name="Sun X."/>
            <person name="Fei Z."/>
            <person name="Harrison M."/>
        </authorList>
    </citation>
    <scope>NUCLEOTIDE SEQUENCE [LARGE SCALE GENOMIC DNA]</scope>
    <source>
        <strain evidence="2 3">IT104</strain>
    </source>
</reference>
<dbReference type="Proteomes" id="UP000266861">
    <property type="component" value="Unassembled WGS sequence"/>
</dbReference>
<accession>A0A397G4W4</accession>
<feature type="region of interest" description="Disordered" evidence="1">
    <location>
        <begin position="178"/>
        <end position="218"/>
    </location>
</feature>
<evidence type="ECO:0000313" key="3">
    <source>
        <dbReference type="Proteomes" id="UP000266861"/>
    </source>
</evidence>
<keyword evidence="3" id="KW-1185">Reference proteome</keyword>
<comment type="caution">
    <text evidence="2">The sequence shown here is derived from an EMBL/GenBank/DDBJ whole genome shotgun (WGS) entry which is preliminary data.</text>
</comment>
<evidence type="ECO:0000256" key="1">
    <source>
        <dbReference type="SAM" id="MobiDB-lite"/>
    </source>
</evidence>
<organism evidence="2 3">
    <name type="scientific">Diversispora epigaea</name>
    <dbReference type="NCBI Taxonomy" id="1348612"/>
    <lineage>
        <taxon>Eukaryota</taxon>
        <taxon>Fungi</taxon>
        <taxon>Fungi incertae sedis</taxon>
        <taxon>Mucoromycota</taxon>
        <taxon>Glomeromycotina</taxon>
        <taxon>Glomeromycetes</taxon>
        <taxon>Diversisporales</taxon>
        <taxon>Diversisporaceae</taxon>
        <taxon>Diversispora</taxon>
    </lineage>
</organism>
<feature type="compositionally biased region" description="Polar residues" evidence="1">
    <location>
        <begin position="180"/>
        <end position="199"/>
    </location>
</feature>
<name>A0A397G4W4_9GLOM</name>
<gene>
    <name evidence="2" type="ORF">Glove_735g12</name>
</gene>
<proteinExistence type="predicted"/>
<protein>
    <submittedName>
        <fullName evidence="2">Uncharacterized protein</fullName>
    </submittedName>
</protein>
<evidence type="ECO:0000313" key="2">
    <source>
        <dbReference type="EMBL" id="RHZ44376.1"/>
    </source>
</evidence>
<sequence>MPRCLRFDATPLSSEAICEIINARGTKNALSILTKKYKITNTRIYKIWRRQEYPIDPFLLKGNQIQSIDWDKEIENTPYLKSYYRRGSTFLSFEQIETIRILKGKVPKYRIIRDFCIHENQIDDIWENCERQQQIIQSTISSEILPMPTILPENSNRIESEVLLQSRPLSDELEIRGSAPSLNHTSSNLHLESSTSPNTEIKKRSSKSRSKSVRISDPIPSSSSILVNNAIPTEKISVGSSSGDVPIDIKDQIEREIKRKDKILANARRISSTI</sequence>